<comment type="caution">
    <text evidence="6">The sequence shown here is derived from an EMBL/GenBank/DDBJ whole genome shotgun (WGS) entry which is preliminary data.</text>
</comment>
<feature type="transmembrane region" description="Helical" evidence="5">
    <location>
        <begin position="459"/>
        <end position="480"/>
    </location>
</feature>
<organism evidence="6 7">
    <name type="scientific">Alicyclobacillus cycloheptanicus</name>
    <dbReference type="NCBI Taxonomy" id="1457"/>
    <lineage>
        <taxon>Bacteria</taxon>
        <taxon>Bacillati</taxon>
        <taxon>Bacillota</taxon>
        <taxon>Bacilli</taxon>
        <taxon>Bacillales</taxon>
        <taxon>Alicyclobacillaceae</taxon>
        <taxon>Alicyclobacillus</taxon>
    </lineage>
</organism>
<evidence type="ECO:0000313" key="7">
    <source>
        <dbReference type="Proteomes" id="UP001232973"/>
    </source>
</evidence>
<evidence type="ECO:0000256" key="2">
    <source>
        <dbReference type="ARBA" id="ARBA00022692"/>
    </source>
</evidence>
<dbReference type="PANTHER" id="PTHR47547:SF1">
    <property type="entry name" value="ASPARTATE-PROTON SYMPORTER"/>
    <property type="match status" value="1"/>
</dbReference>
<proteinExistence type="predicted"/>
<dbReference type="InterPro" id="IPR052962">
    <property type="entry name" value="AA_Transporter_AGT"/>
</dbReference>
<dbReference type="PANTHER" id="PTHR47547">
    <property type="match status" value="1"/>
</dbReference>
<feature type="transmembrane region" description="Helical" evidence="5">
    <location>
        <begin position="492"/>
        <end position="509"/>
    </location>
</feature>
<evidence type="ECO:0000313" key="6">
    <source>
        <dbReference type="EMBL" id="MDQ0188766.1"/>
    </source>
</evidence>
<keyword evidence="2 5" id="KW-0812">Transmembrane</keyword>
<feature type="transmembrane region" description="Helical" evidence="5">
    <location>
        <begin position="43"/>
        <end position="63"/>
    </location>
</feature>
<sequence length="544" mass="58246">MEKGLRKQMGTFALTMTGVGSIIGSGWLFGAWKAAKVAGPAAILAWVIGMGAIMLLALTFAELGATFPKSGGAVRYAHYSHGPLAGFIAGWANWISIVSVIPIEAEASIQYMSSWPWHWVPAWIHNLYNGTSLTPVGLGFSAILVVIYFLINYWTVGLFARVNSSITIVKLVIPALTAVGLIVSGFHPGNFTHVAGGFMPYGGASVLTAIATSGIVFAFNGFQSPVNFAGETRDPNKSVARAVVGSILISGVIYLLLQTAFIGALGPSLLGHGWGGINLSSPFADLALSVGLNWLAIILFADAFVSPSGTGITYTASTARMLFGMSENGWFPRVFGTVHPFYKVPRRAMWLNLGLAFLFLALFRGWGQLSGVISVATLVSYVTGPVAVVSLRRTAARLPRPVRIGWMKVVAPAAFMLASLILYWATWPLTGEVILVMVVGVPMFLYYQGKGGWRDFGRTMKAGVWLIVYLLYMMAVSYLGSSKFGGTNLIPYGWDMLLVAVSSLLFYAWGVHSGWRTRDVAELEDEAVQALAAEEGAASNDALA</sequence>
<feature type="transmembrane region" description="Helical" evidence="5">
    <location>
        <begin position="243"/>
        <end position="266"/>
    </location>
</feature>
<feature type="transmembrane region" description="Helical" evidence="5">
    <location>
        <begin position="349"/>
        <end position="366"/>
    </location>
</feature>
<dbReference type="InterPro" id="IPR002293">
    <property type="entry name" value="AA/rel_permease1"/>
</dbReference>
<dbReference type="EMBL" id="JAUSTP010000002">
    <property type="protein sequence ID" value="MDQ0188766.1"/>
    <property type="molecule type" value="Genomic_DNA"/>
</dbReference>
<feature type="transmembrane region" description="Helical" evidence="5">
    <location>
        <begin position="404"/>
        <end position="423"/>
    </location>
</feature>
<dbReference type="RefSeq" id="WP_274455256.1">
    <property type="nucleotide sequence ID" value="NZ_CP067097.1"/>
</dbReference>
<feature type="transmembrane region" description="Helical" evidence="5">
    <location>
        <begin position="286"/>
        <end position="305"/>
    </location>
</feature>
<protein>
    <submittedName>
        <fullName evidence="6">Amino acid transporter</fullName>
    </submittedName>
</protein>
<keyword evidence="4 5" id="KW-0472">Membrane</keyword>
<name>A0ABT9XEP2_9BACL</name>
<accession>A0ABT9XEP2</accession>
<gene>
    <name evidence="6" type="ORF">J2S03_000578</name>
</gene>
<keyword evidence="3 5" id="KW-1133">Transmembrane helix</keyword>
<dbReference type="Proteomes" id="UP001232973">
    <property type="component" value="Unassembled WGS sequence"/>
</dbReference>
<dbReference type="PIRSF" id="PIRSF006060">
    <property type="entry name" value="AA_transporter"/>
    <property type="match status" value="1"/>
</dbReference>
<feature type="transmembrane region" description="Helical" evidence="5">
    <location>
        <begin position="136"/>
        <end position="156"/>
    </location>
</feature>
<evidence type="ECO:0000256" key="1">
    <source>
        <dbReference type="ARBA" id="ARBA00004141"/>
    </source>
</evidence>
<keyword evidence="7" id="KW-1185">Reference proteome</keyword>
<evidence type="ECO:0000256" key="5">
    <source>
        <dbReference type="SAM" id="Phobius"/>
    </source>
</evidence>
<feature type="transmembrane region" description="Helical" evidence="5">
    <location>
        <begin position="198"/>
        <end position="222"/>
    </location>
</feature>
<dbReference type="Pfam" id="PF13520">
    <property type="entry name" value="AA_permease_2"/>
    <property type="match status" value="1"/>
</dbReference>
<evidence type="ECO:0000256" key="4">
    <source>
        <dbReference type="ARBA" id="ARBA00023136"/>
    </source>
</evidence>
<feature type="transmembrane region" description="Helical" evidence="5">
    <location>
        <begin position="429"/>
        <end position="447"/>
    </location>
</feature>
<feature type="transmembrane region" description="Helical" evidence="5">
    <location>
        <begin position="12"/>
        <end position="31"/>
    </location>
</feature>
<feature type="transmembrane region" description="Helical" evidence="5">
    <location>
        <begin position="372"/>
        <end position="392"/>
    </location>
</feature>
<dbReference type="Gene3D" id="1.20.1740.10">
    <property type="entry name" value="Amino acid/polyamine transporter I"/>
    <property type="match status" value="1"/>
</dbReference>
<evidence type="ECO:0000256" key="3">
    <source>
        <dbReference type="ARBA" id="ARBA00022989"/>
    </source>
</evidence>
<reference evidence="6 7" key="1">
    <citation type="submission" date="2023-07" db="EMBL/GenBank/DDBJ databases">
        <title>Genomic Encyclopedia of Type Strains, Phase IV (KMG-IV): sequencing the most valuable type-strain genomes for metagenomic binning, comparative biology and taxonomic classification.</title>
        <authorList>
            <person name="Goeker M."/>
        </authorList>
    </citation>
    <scope>NUCLEOTIDE SEQUENCE [LARGE SCALE GENOMIC DNA]</scope>
    <source>
        <strain evidence="6 7">DSM 4006</strain>
    </source>
</reference>
<comment type="subcellular location">
    <subcellularLocation>
        <location evidence="1">Membrane</location>
        <topology evidence="1">Multi-pass membrane protein</topology>
    </subcellularLocation>
</comment>
<feature type="transmembrane region" description="Helical" evidence="5">
    <location>
        <begin position="84"/>
        <end position="103"/>
    </location>
</feature>
<feature type="transmembrane region" description="Helical" evidence="5">
    <location>
        <begin position="168"/>
        <end position="186"/>
    </location>
</feature>